<dbReference type="PANTHER" id="PTHR42834">
    <property type="entry name" value="ENDONUCLEASE/EXONUCLEASE/PHOSPHATASE FAMILY PROTEIN (AFU_ORTHOLOGUE AFUA_3G09210)"/>
    <property type="match status" value="1"/>
</dbReference>
<dbReference type="GO" id="GO:0003824">
    <property type="term" value="F:catalytic activity"/>
    <property type="evidence" value="ECO:0007669"/>
    <property type="project" value="InterPro"/>
</dbReference>
<dbReference type="Pfam" id="PF03372">
    <property type="entry name" value="Exo_endo_phos"/>
    <property type="match status" value="1"/>
</dbReference>
<feature type="region of interest" description="Disordered" evidence="1">
    <location>
        <begin position="151"/>
        <end position="231"/>
    </location>
</feature>
<dbReference type="RefSeq" id="WP_010264337.1">
    <property type="nucleotide sequence ID" value="NZ_AENJ01000009.1"/>
</dbReference>
<dbReference type="PROSITE" id="PS51841">
    <property type="entry name" value="LTD"/>
    <property type="match status" value="1"/>
</dbReference>
<organism evidence="3 4">
    <name type="scientific">Corynebacterium bovis DSM 20582 = CIP 54.80</name>
    <dbReference type="NCBI Taxonomy" id="927655"/>
    <lineage>
        <taxon>Bacteria</taxon>
        <taxon>Bacillati</taxon>
        <taxon>Actinomycetota</taxon>
        <taxon>Actinomycetes</taxon>
        <taxon>Mycobacteriales</taxon>
        <taxon>Corynebacteriaceae</taxon>
        <taxon>Corynebacterium</taxon>
    </lineage>
</organism>
<sequence>MTATLTAVALGAAVTTVTVTVPATATPAGDGVVISEYYGGGGNSGATLTRDFVELFNPTDHPVSLDGWTLQYLPATASAATADRRTALHGTVAPHGYYLVAGAAGAGGTVDLTADVTDPRLAMGGRAGTVVLMSSDALFGTGADPVDVVGVGRPRVHEGRPGPAVSNTTSASRDAAGTDTDDNAADLTVGAPTPRYSGGDATVGGGDGTPGDPGTPPAGTPGAPGDPDDPAVPTVAVTDIQGTGDTSPLVGRRVRTAGIVTATYPDGGLDGLVIQTGGPGRLRHAGEASPGVFVYTGPGRAPGAEAVGRCAVVVGEVAEFHEQTQVSGTATVVDPSTEPGCAEPVTPVTDPVPEDPADREANESTLVQPAAPYTVTDNYSLDRYGSVSLVDGDRPLPQATSVAAPGAEAAAVEEANRRRVLTLDDGATRDFRSAAAAAVPLPYLASADGIRSLRTGDHVRFTRPAVFGFTFGSWSLQPTTPVTGLTPRAELPVSWDDGRAAEVGGPAPVGGSDRLASVNVLNYFTDLGADEPGCRARTDRTGTPVTADRCTVRGAYTPEARADQQAKIVAAVNGLGASVVGLEEVENSAAFGRDRDEALTTLVDALNAAGGTWRAVPSPAPGNRPAPEDEDVIRTALIYNPERVTPVGESRILDSEAFTGIARQPLAQEFAPAGGGEPFVVSVNHFKSKGSVARGDRDTGDGQGANARLRVAQAEALRDWLAAQEDWRDTAQFIIGDLNSYAREDSVTTLLDAGFTDIGERYGAGESYLFGGRVGSLDHVLANPRGLALTTGADVWDINADESPAFEYSRRRANAVDFYAPDMFRASDHDPVVVGLALDGDRRPPAEPGAPAGSAPGSVPGSAPVTTPPGSGAGSGAGSTVGSVAGSLAGSVAGWFAGRFGGQRR</sequence>
<dbReference type="NCBIfam" id="NF033681">
    <property type="entry name" value="ExeM_NucH_DNase"/>
    <property type="match status" value="1"/>
</dbReference>
<dbReference type="CDD" id="cd10283">
    <property type="entry name" value="MnuA_DNase1-like"/>
    <property type="match status" value="1"/>
</dbReference>
<dbReference type="Proteomes" id="UP000612712">
    <property type="component" value="Unassembled WGS sequence"/>
</dbReference>
<proteinExistence type="predicted"/>
<dbReference type="InterPro" id="IPR001322">
    <property type="entry name" value="Lamin_tail_dom"/>
</dbReference>
<reference evidence="3" key="1">
    <citation type="submission" date="2020-08" db="EMBL/GenBank/DDBJ databases">
        <title>Sequencing the genomes of 1000 actinobacteria strains.</title>
        <authorList>
            <person name="Klenk H.-P."/>
        </authorList>
    </citation>
    <scope>NUCLEOTIDE SEQUENCE</scope>
    <source>
        <strain evidence="3">DSM 20582</strain>
    </source>
</reference>
<feature type="compositionally biased region" description="Gly residues" evidence="1">
    <location>
        <begin position="201"/>
        <end position="211"/>
    </location>
</feature>
<feature type="region of interest" description="Disordered" evidence="1">
    <location>
        <begin position="325"/>
        <end position="351"/>
    </location>
</feature>
<dbReference type="InterPro" id="IPR005135">
    <property type="entry name" value="Endo/exonuclease/phosphatase"/>
</dbReference>
<gene>
    <name evidence="3" type="ORF">FHU32_001724</name>
</gene>
<feature type="compositionally biased region" description="Low complexity" evidence="1">
    <location>
        <begin position="342"/>
        <end position="351"/>
    </location>
</feature>
<evidence type="ECO:0000313" key="4">
    <source>
        <dbReference type="Proteomes" id="UP000612712"/>
    </source>
</evidence>
<evidence type="ECO:0000259" key="2">
    <source>
        <dbReference type="PROSITE" id="PS51841"/>
    </source>
</evidence>
<dbReference type="InterPro" id="IPR036415">
    <property type="entry name" value="Lamin_tail_dom_sf"/>
</dbReference>
<dbReference type="CDD" id="cd04486">
    <property type="entry name" value="YhcR_OBF_like"/>
    <property type="match status" value="1"/>
</dbReference>
<dbReference type="InterPro" id="IPR047971">
    <property type="entry name" value="ExeM-like"/>
</dbReference>
<evidence type="ECO:0000313" key="3">
    <source>
        <dbReference type="EMBL" id="MBB3116485.1"/>
    </source>
</evidence>
<protein>
    <recommendedName>
        <fullName evidence="2">LTD domain-containing protein</fullName>
    </recommendedName>
</protein>
<comment type="caution">
    <text evidence="3">The sequence shown here is derived from an EMBL/GenBank/DDBJ whole genome shotgun (WGS) entry which is preliminary data.</text>
</comment>
<evidence type="ECO:0000256" key="1">
    <source>
        <dbReference type="SAM" id="MobiDB-lite"/>
    </source>
</evidence>
<dbReference type="Pfam" id="PF00932">
    <property type="entry name" value="LTD"/>
    <property type="match status" value="1"/>
</dbReference>
<dbReference type="SUPFAM" id="SSF56219">
    <property type="entry name" value="DNase I-like"/>
    <property type="match status" value="1"/>
</dbReference>
<feature type="region of interest" description="Disordered" evidence="1">
    <location>
        <begin position="837"/>
        <end position="883"/>
    </location>
</feature>
<dbReference type="PANTHER" id="PTHR42834:SF1">
    <property type="entry name" value="ENDONUCLEASE_EXONUCLEASE_PHOSPHATASE FAMILY PROTEIN (AFU_ORTHOLOGUE AFUA_3G09210)"/>
    <property type="match status" value="1"/>
</dbReference>
<feature type="compositionally biased region" description="Low complexity" evidence="1">
    <location>
        <begin position="220"/>
        <end position="231"/>
    </location>
</feature>
<dbReference type="Gene3D" id="3.60.10.10">
    <property type="entry name" value="Endonuclease/exonuclease/phosphatase"/>
    <property type="match status" value="1"/>
</dbReference>
<name>A0A8H9Y9G5_9CORY</name>
<accession>A0A8H9Y9G5</accession>
<dbReference type="InterPro" id="IPR036691">
    <property type="entry name" value="Endo/exonu/phosph_ase_sf"/>
</dbReference>
<feature type="compositionally biased region" description="Low complexity" evidence="1">
    <location>
        <begin position="849"/>
        <end position="870"/>
    </location>
</feature>
<feature type="domain" description="LTD" evidence="2">
    <location>
        <begin position="19"/>
        <end position="153"/>
    </location>
</feature>
<dbReference type="GeneID" id="60807459"/>
<dbReference type="SUPFAM" id="SSF74853">
    <property type="entry name" value="Lamin A/C globular tail domain"/>
    <property type="match status" value="1"/>
</dbReference>
<dbReference type="AlphaFoldDB" id="A0A8H9Y9G5"/>
<dbReference type="EMBL" id="JACHWT010000007">
    <property type="protein sequence ID" value="MBB3116485.1"/>
    <property type="molecule type" value="Genomic_DNA"/>
</dbReference>